<evidence type="ECO:0000256" key="5">
    <source>
        <dbReference type="PIRNR" id="PIRNR038471"/>
    </source>
</evidence>
<dbReference type="HOGENOM" id="CLU_042663_1_0_12"/>
<evidence type="ECO:0000256" key="4">
    <source>
        <dbReference type="ARBA" id="ARBA00032089"/>
    </source>
</evidence>
<protein>
    <recommendedName>
        <fullName evidence="2 5">Cell shape-determining protein MreC</fullName>
    </recommendedName>
    <alternativeName>
        <fullName evidence="4 5">Cell shape protein MreC</fullName>
    </alternativeName>
</protein>
<accession>A0A0E2E7B0</accession>
<dbReference type="AlphaFoldDB" id="A0A0E2E7B0"/>
<dbReference type="NCBIfam" id="TIGR00219">
    <property type="entry name" value="mreC"/>
    <property type="match status" value="1"/>
</dbReference>
<dbReference type="PANTHER" id="PTHR34138">
    <property type="entry name" value="CELL SHAPE-DETERMINING PROTEIN MREC"/>
    <property type="match status" value="1"/>
</dbReference>
<dbReference type="InterPro" id="IPR055342">
    <property type="entry name" value="MreC_beta-barrel_core"/>
</dbReference>
<dbReference type="Gene3D" id="2.40.10.350">
    <property type="entry name" value="Rod shape-determining protein MreC, domain 2"/>
    <property type="match status" value="1"/>
</dbReference>
<evidence type="ECO:0000313" key="8">
    <source>
        <dbReference type="EMBL" id="EMB35951.1"/>
    </source>
</evidence>
<organism evidence="8">
    <name type="scientific">Treponema denticola H-22</name>
    <dbReference type="NCBI Taxonomy" id="999432"/>
    <lineage>
        <taxon>Bacteria</taxon>
        <taxon>Pseudomonadati</taxon>
        <taxon>Spirochaetota</taxon>
        <taxon>Spirochaetia</taxon>
        <taxon>Spirochaetales</taxon>
        <taxon>Treponemataceae</taxon>
        <taxon>Treponema</taxon>
    </lineage>
</organism>
<dbReference type="InterPro" id="IPR042177">
    <property type="entry name" value="Cell/Rod_1"/>
</dbReference>
<dbReference type="PATRIC" id="fig|999432.5.peg.147"/>
<comment type="function">
    <text evidence="5">Involved in formation and maintenance of cell shape.</text>
</comment>
<dbReference type="GO" id="GO:0008360">
    <property type="term" value="P:regulation of cell shape"/>
    <property type="evidence" value="ECO:0007669"/>
    <property type="project" value="UniProtKB-KW"/>
</dbReference>
<sequence>MKKKLSLKLNLEVFLLILFLLISSVFMAFSGGSFILDFKSMAFSVSAGTEKAVYNVSSFVGESVSSVRELWDLKAKYNELTKQLEKYELLERSNADIKRENNELRTLLKFTDSIQIANIPAEIIGYDPNALYSGMIINRGVKHGVRKDMPVIAFQNGNMALVGKILQVGRGSSMIIPIYDYQCHVAAKVDLVNHRGVVSGQGSEDSPLIMKYIKKRAGDDIKIGDKIITSGFDDSSIFPKNIPIGFVSKIKTHDYETSLELSVNPIIDFSCLEYVFVLDTSKIEKEF</sequence>
<dbReference type="EMBL" id="AGDV01000001">
    <property type="protein sequence ID" value="EMB35951.1"/>
    <property type="molecule type" value="Genomic_DNA"/>
</dbReference>
<dbReference type="PANTHER" id="PTHR34138:SF1">
    <property type="entry name" value="CELL SHAPE-DETERMINING PROTEIN MREC"/>
    <property type="match status" value="1"/>
</dbReference>
<dbReference type="InterPro" id="IPR007221">
    <property type="entry name" value="MreC"/>
</dbReference>
<name>A0A0E2E7B0_TREDN</name>
<proteinExistence type="inferred from homology"/>
<dbReference type="PIRSF" id="PIRSF038471">
    <property type="entry name" value="MreC"/>
    <property type="match status" value="1"/>
</dbReference>
<evidence type="ECO:0000256" key="1">
    <source>
        <dbReference type="ARBA" id="ARBA00009369"/>
    </source>
</evidence>
<feature type="coiled-coil region" evidence="6">
    <location>
        <begin position="70"/>
        <end position="107"/>
    </location>
</feature>
<evidence type="ECO:0000256" key="2">
    <source>
        <dbReference type="ARBA" id="ARBA00013855"/>
    </source>
</evidence>
<feature type="domain" description="Rod shape-determining protein MreC beta-barrel core" evidence="7">
    <location>
        <begin position="123"/>
        <end position="278"/>
    </location>
</feature>
<comment type="similarity">
    <text evidence="1 5">Belongs to the MreC family.</text>
</comment>
<evidence type="ECO:0000256" key="6">
    <source>
        <dbReference type="SAM" id="Coils"/>
    </source>
</evidence>
<dbReference type="RefSeq" id="WP_002668697.1">
    <property type="nucleotide sequence ID" value="NZ_CM001795.1"/>
</dbReference>
<dbReference type="InterPro" id="IPR042175">
    <property type="entry name" value="Cell/Rod_MreC_2"/>
</dbReference>
<gene>
    <name evidence="8" type="ORF">HMPREF9726_00143</name>
</gene>
<dbReference type="Proteomes" id="UP000011705">
    <property type="component" value="Chromosome"/>
</dbReference>
<dbReference type="GO" id="GO:0005886">
    <property type="term" value="C:plasma membrane"/>
    <property type="evidence" value="ECO:0007669"/>
    <property type="project" value="TreeGrafter"/>
</dbReference>
<evidence type="ECO:0000256" key="3">
    <source>
        <dbReference type="ARBA" id="ARBA00022960"/>
    </source>
</evidence>
<dbReference type="GeneID" id="2739451"/>
<keyword evidence="3 5" id="KW-0133">Cell shape</keyword>
<reference evidence="8" key="1">
    <citation type="submission" date="2012-01" db="EMBL/GenBank/DDBJ databases">
        <title>The Genome Sequence of Treponema denticola H-22.</title>
        <authorList>
            <consortium name="The Broad Institute Genome Sequencing Platform"/>
            <person name="Earl A."/>
            <person name="Ward D."/>
            <person name="Feldgarden M."/>
            <person name="Gevers D."/>
            <person name="Blanton J.M."/>
            <person name="Fenno C.J."/>
            <person name="Baranova O.V."/>
            <person name="Mathney J."/>
            <person name="Dewhirst F.E."/>
            <person name="Izard J."/>
            <person name="Young S.K."/>
            <person name="Zeng Q."/>
            <person name="Gargeya S."/>
            <person name="Fitzgerald M."/>
            <person name="Haas B."/>
            <person name="Abouelleil A."/>
            <person name="Alvarado L."/>
            <person name="Arachchi H.M."/>
            <person name="Berlin A."/>
            <person name="Chapman S.B."/>
            <person name="Gearin G."/>
            <person name="Goldberg J."/>
            <person name="Griggs A."/>
            <person name="Gujja S."/>
            <person name="Hansen M."/>
            <person name="Heiman D."/>
            <person name="Howarth C."/>
            <person name="Larimer J."/>
            <person name="Lui A."/>
            <person name="MacDonald P.J.P."/>
            <person name="McCowen C."/>
            <person name="Montmayeur A."/>
            <person name="Murphy C."/>
            <person name="Neiman D."/>
            <person name="Pearson M."/>
            <person name="Priest M."/>
            <person name="Roberts A."/>
            <person name="Saif S."/>
            <person name="Shea T."/>
            <person name="Sisk P."/>
            <person name="Stolte C."/>
            <person name="Sykes S."/>
            <person name="Wortman J."/>
            <person name="Nusbaum C."/>
            <person name="Birren B."/>
        </authorList>
    </citation>
    <scope>NUCLEOTIDE SEQUENCE [LARGE SCALE GENOMIC DNA]</scope>
    <source>
        <strain evidence="8">H-22</strain>
    </source>
</reference>
<evidence type="ECO:0000259" key="7">
    <source>
        <dbReference type="Pfam" id="PF04085"/>
    </source>
</evidence>
<comment type="caution">
    <text evidence="8">The sequence shown here is derived from an EMBL/GenBank/DDBJ whole genome shotgun (WGS) entry which is preliminary data.</text>
</comment>
<keyword evidence="6" id="KW-0175">Coiled coil</keyword>
<dbReference type="Pfam" id="PF04085">
    <property type="entry name" value="MreC"/>
    <property type="match status" value="1"/>
</dbReference>
<dbReference type="Gene3D" id="2.40.10.340">
    <property type="entry name" value="Rod shape-determining protein MreC, domain 1"/>
    <property type="match status" value="1"/>
</dbReference>